<dbReference type="PANTHER" id="PTHR47027:SF27">
    <property type="entry name" value="REVERSE TRANSCRIPTASE DOMAIN-CONTAINING PROTEIN"/>
    <property type="match status" value="1"/>
</dbReference>
<gene>
    <name evidence="2" type="primary">LOC106806602</name>
</gene>
<sequence>MFEILEAYGIPPDVVVAIRVMYENTSAVVITPEGETDAFNIDTGILPEDRLHVSDGSDIELVGDFKYLGGYTDSSHDMSMRIAQSWSALHSLQKLWKAPIQKDTKTKVFQACIETILLYGSESWTLNITRQKRLDSTYTRMLRAAYNISWRHHLTNKSLYGSLPRISDVVRHYRLALAGHVIRHDEPAGRLLLWTPDTRRGVRRPYVTLKSVIERDTGLTGADLYAVMVNRGLWSSNFVNTSPTPHGIG</sequence>
<accession>A0ABM1DVW2</accession>
<dbReference type="GeneID" id="106806602"/>
<organism evidence="1 2">
    <name type="scientific">Priapulus caudatus</name>
    <name type="common">Priapulid worm</name>
    <dbReference type="NCBI Taxonomy" id="37621"/>
    <lineage>
        <taxon>Eukaryota</taxon>
        <taxon>Metazoa</taxon>
        <taxon>Ecdysozoa</taxon>
        <taxon>Scalidophora</taxon>
        <taxon>Priapulida</taxon>
        <taxon>Priapulimorpha</taxon>
        <taxon>Priapulimorphida</taxon>
        <taxon>Priapulidae</taxon>
        <taxon>Priapulus</taxon>
    </lineage>
</organism>
<proteinExistence type="predicted"/>
<protein>
    <submittedName>
        <fullName evidence="2">Uncharacterized protein LOC106806602</fullName>
    </submittedName>
</protein>
<keyword evidence="1" id="KW-1185">Reference proteome</keyword>
<reference evidence="2" key="1">
    <citation type="submission" date="2025-08" db="UniProtKB">
        <authorList>
            <consortium name="RefSeq"/>
        </authorList>
    </citation>
    <scope>IDENTIFICATION</scope>
</reference>
<dbReference type="RefSeq" id="XP_014664083.1">
    <property type="nucleotide sequence ID" value="XM_014808597.1"/>
</dbReference>
<name>A0ABM1DVW2_PRICU</name>
<evidence type="ECO:0000313" key="1">
    <source>
        <dbReference type="Proteomes" id="UP000695022"/>
    </source>
</evidence>
<dbReference type="Proteomes" id="UP000695022">
    <property type="component" value="Unplaced"/>
</dbReference>
<dbReference type="PANTHER" id="PTHR47027">
    <property type="entry name" value="REVERSE TRANSCRIPTASE DOMAIN-CONTAINING PROTEIN"/>
    <property type="match status" value="1"/>
</dbReference>
<evidence type="ECO:0000313" key="2">
    <source>
        <dbReference type="RefSeq" id="XP_014664083.1"/>
    </source>
</evidence>